<keyword evidence="1" id="KW-1185">Reference proteome</keyword>
<dbReference type="AlphaFoldDB" id="A0A914KXZ7"/>
<proteinExistence type="predicted"/>
<dbReference type="Proteomes" id="UP000887563">
    <property type="component" value="Unplaced"/>
</dbReference>
<dbReference type="WBParaSite" id="Minc3s00167g06592">
    <property type="protein sequence ID" value="Minc3s00167g06592"/>
    <property type="gene ID" value="Minc3s00167g06592"/>
</dbReference>
<organism evidence="1 2">
    <name type="scientific">Meloidogyne incognita</name>
    <name type="common">Southern root-knot nematode worm</name>
    <name type="synonym">Oxyuris incognita</name>
    <dbReference type="NCBI Taxonomy" id="6306"/>
    <lineage>
        <taxon>Eukaryota</taxon>
        <taxon>Metazoa</taxon>
        <taxon>Ecdysozoa</taxon>
        <taxon>Nematoda</taxon>
        <taxon>Chromadorea</taxon>
        <taxon>Rhabditida</taxon>
        <taxon>Tylenchina</taxon>
        <taxon>Tylenchomorpha</taxon>
        <taxon>Tylenchoidea</taxon>
        <taxon>Meloidogynidae</taxon>
        <taxon>Meloidogyninae</taxon>
        <taxon>Meloidogyne</taxon>
        <taxon>Meloidogyne incognita group</taxon>
    </lineage>
</organism>
<name>A0A914KXZ7_MELIC</name>
<protein>
    <submittedName>
        <fullName evidence="2">Uncharacterized protein</fullName>
    </submittedName>
</protein>
<reference evidence="2" key="1">
    <citation type="submission" date="2022-11" db="UniProtKB">
        <authorList>
            <consortium name="WormBaseParasite"/>
        </authorList>
    </citation>
    <scope>IDENTIFICATION</scope>
</reference>
<evidence type="ECO:0000313" key="2">
    <source>
        <dbReference type="WBParaSite" id="Minc3s00167g06592"/>
    </source>
</evidence>
<evidence type="ECO:0000313" key="1">
    <source>
        <dbReference type="Proteomes" id="UP000887563"/>
    </source>
</evidence>
<sequence>MAQKSEIGIPIDLCSMAGSASAIHLPKNSAFLSLPPLVFRFLKFRILQPCSQSSK</sequence>
<accession>A0A914KXZ7</accession>